<protein>
    <submittedName>
        <fullName evidence="1">12323_t:CDS:1</fullName>
    </submittedName>
</protein>
<dbReference type="Proteomes" id="UP000789525">
    <property type="component" value="Unassembled WGS sequence"/>
</dbReference>
<accession>A0ACA9LQ59</accession>
<sequence length="457" mass="52177">MSKTFSSKSGNTSASNKNVDSKRAKNVTSKSKKNNVSTKDLSNLEGKNLNNKETVIRSEGEKIETNKSPSNPETNSVTSSHENITIMKSSDDEITDDIDWEPSNSGDSGYSHLKTLKLTPKLSKVEIQNVLESYNDFYEKNYNQINFLLLQDFPSWLDGLGLKPLAPYFANQDWHDIIELTWNDLEILGITNWQLRKRLLRHFFIIRKFLARERGVNLPVVDFSNIKNIKNENDEEENWYGHIDPKVLRDMECFLHSLNDGLGKLCPYFYEMSWQDLCLLTYEDLKELGMDNKYTRNILCTKIKEFKIALQKYLDESKQEKRGENMESSISQKSSETSNIDNVNEENAITHNSPFNAMKLIEDVEILLKNNVTKDAAKIANNINEQDKKDGVNDESASNLTNNSGFIENSLRKNSTPPDKFWAANKDVRKNTVTEPGAKSELDLLNDKKGTKKTSGT</sequence>
<evidence type="ECO:0000313" key="2">
    <source>
        <dbReference type="Proteomes" id="UP000789525"/>
    </source>
</evidence>
<reference evidence="1" key="1">
    <citation type="submission" date="2021-06" db="EMBL/GenBank/DDBJ databases">
        <authorList>
            <person name="Kallberg Y."/>
            <person name="Tangrot J."/>
            <person name="Rosling A."/>
        </authorList>
    </citation>
    <scope>NUCLEOTIDE SEQUENCE</scope>
    <source>
        <strain evidence="1">CL356</strain>
    </source>
</reference>
<comment type="caution">
    <text evidence="1">The sequence shown here is derived from an EMBL/GenBank/DDBJ whole genome shotgun (WGS) entry which is preliminary data.</text>
</comment>
<evidence type="ECO:0000313" key="1">
    <source>
        <dbReference type="EMBL" id="CAG8539467.1"/>
    </source>
</evidence>
<name>A0ACA9LQ59_9GLOM</name>
<keyword evidence="2" id="KW-1185">Reference proteome</keyword>
<organism evidence="1 2">
    <name type="scientific">Acaulospora colombiana</name>
    <dbReference type="NCBI Taxonomy" id="27376"/>
    <lineage>
        <taxon>Eukaryota</taxon>
        <taxon>Fungi</taxon>
        <taxon>Fungi incertae sedis</taxon>
        <taxon>Mucoromycota</taxon>
        <taxon>Glomeromycotina</taxon>
        <taxon>Glomeromycetes</taxon>
        <taxon>Diversisporales</taxon>
        <taxon>Acaulosporaceae</taxon>
        <taxon>Acaulospora</taxon>
    </lineage>
</organism>
<proteinExistence type="predicted"/>
<gene>
    <name evidence="1" type="ORF">ACOLOM_LOCUS4413</name>
</gene>
<dbReference type="EMBL" id="CAJVPT010007249">
    <property type="protein sequence ID" value="CAG8539467.1"/>
    <property type="molecule type" value="Genomic_DNA"/>
</dbReference>